<evidence type="ECO:0000313" key="6">
    <source>
        <dbReference type="EMBL" id="KAA8911823.1"/>
    </source>
</evidence>
<dbReference type="Proteomes" id="UP000326924">
    <property type="component" value="Unassembled WGS sequence"/>
</dbReference>
<evidence type="ECO:0000313" key="7">
    <source>
        <dbReference type="Proteomes" id="UP000326924"/>
    </source>
</evidence>
<reference evidence="6 7" key="1">
    <citation type="submission" date="2019-09" db="EMBL/GenBank/DDBJ databases">
        <title>Draft genome of the ectomycorrhizal ascomycete Sphaerosporella brunnea.</title>
        <authorList>
            <consortium name="DOE Joint Genome Institute"/>
            <person name="Benucci G.M."/>
            <person name="Marozzi G."/>
            <person name="Antonielli L."/>
            <person name="Sanchez S."/>
            <person name="Marco P."/>
            <person name="Wang X."/>
            <person name="Falini L.B."/>
            <person name="Barry K."/>
            <person name="Haridas S."/>
            <person name="Lipzen A."/>
            <person name="Labutti K."/>
            <person name="Grigoriev I.V."/>
            <person name="Murat C."/>
            <person name="Martin F."/>
            <person name="Albertini E."/>
            <person name="Donnini D."/>
            <person name="Bonito G."/>
        </authorList>
    </citation>
    <scope>NUCLEOTIDE SEQUENCE [LARGE SCALE GENOMIC DNA]</scope>
    <source>
        <strain evidence="6 7">Sb_GMNB300</strain>
    </source>
</reference>
<sequence length="1050" mass="119470">MGDPVPLNHQFLLEALHAASSQSQDLVQQASAQLKEWEKQTGYWTLLQDAFLERSLPVELRWIAIITLKQGVDKYWRKASPNAMMKAEKQNIRARLLSSSIDEPHPQLAVQNAVIVGKVVRLEYPLDWPKVFTDITAIIRQASDATATSAGTDEQATLRLTRSLSILLHVVKELATGRLTRTKGNLQSITPEILKVLGDVYVRHVQLWQGLVSQQQVQTELAQQMMAISLLALRIMRRLIVAGYESPNRAPEVNQAWTLLGDHVWGFFNAENDVVATPEINQLLRKHVINIGKVFLDVIQNHQAAFALLPGTLDLMGRYWEVVVVHGEVLAEQSKNTVMGINGASNGGIVEDETKQERSKFREKVALQGMLLFRGAIKMIYNPTATFKYRHKVEKEEIKTATTLFREQLFTPQTVTHCMEVLVTKYFILRQSDLEGWSEDPEGWNESWENAVESYEFMIRPCAEKLFNDLVVNYKEVLAQPLMGVFNSIQTIAKDDILVKDAVYTSIGLAASTLHQHLNFDQFLQETLINEIQVAQPGYNIIRRRVAIMIGQWVSVKISVESRPTLYKIMQHLLNREDALNDLVVRLTAAHNMKRCIDEWDFRLESFLPFVDDIFNKLMALIEEAEQTETRMGLLDVIGVIVDRLEHRVSTYAERIVRILPPLWEQTGDEHLFKQAILSILTKLVSAMKGNSVQYHNMVIPLIRFSVEPGSGMQVYLLEDALELWEATVRATPAPASPELLELFPYLISCMELASSTLRRVLEIVDSYVLLAPREIIESYRVQLFSSFAMLLGTLKPETTGIITKIVEVLIRAAKQMGGDAALNVVGMELVSSEFLIKIFATLRESYEANLTTGPHRKHPPHAVMVTDYFSLLARIVLANTAWFTEVVRMVAERTGQTAEEFMTWLLEEWFGHFLNMGHPSQRKLNCFALTMLLETNQKWILERLQDLMIVWTDVVNELRDEDGQNDSLVYWKSNADEEETYTGPETPERTRRIQLTETDPVHTVDASQLIKHQLEKAQNENGGGRVFAENWLVNVDHDVLAEFAKLKLA</sequence>
<dbReference type="InterPro" id="IPR001494">
    <property type="entry name" value="Importin-beta_N"/>
</dbReference>
<name>A0A5J5F626_9PEZI</name>
<dbReference type="Gene3D" id="1.25.10.10">
    <property type="entry name" value="Leucine-rich Repeat Variant"/>
    <property type="match status" value="1"/>
</dbReference>
<gene>
    <name evidence="6" type="ORF">FN846DRAFT_934152</name>
</gene>
<comment type="caution">
    <text evidence="6">The sequence shown here is derived from an EMBL/GenBank/DDBJ whole genome shotgun (WGS) entry which is preliminary data.</text>
</comment>
<proteinExistence type="inferred from homology"/>
<dbReference type="PROSITE" id="PS50166">
    <property type="entry name" value="IMPORTIN_B_NT"/>
    <property type="match status" value="1"/>
</dbReference>
<evidence type="ECO:0000256" key="2">
    <source>
        <dbReference type="ARBA" id="ARBA00007991"/>
    </source>
</evidence>
<organism evidence="6 7">
    <name type="scientific">Sphaerosporella brunnea</name>
    <dbReference type="NCBI Taxonomy" id="1250544"/>
    <lineage>
        <taxon>Eukaryota</taxon>
        <taxon>Fungi</taxon>
        <taxon>Dikarya</taxon>
        <taxon>Ascomycota</taxon>
        <taxon>Pezizomycotina</taxon>
        <taxon>Pezizomycetes</taxon>
        <taxon>Pezizales</taxon>
        <taxon>Pyronemataceae</taxon>
        <taxon>Sphaerosporella</taxon>
    </lineage>
</organism>
<dbReference type="OrthoDB" id="361693at2759"/>
<dbReference type="AlphaFoldDB" id="A0A5J5F626"/>
<accession>A0A5J5F626</accession>
<dbReference type="InterPro" id="IPR016024">
    <property type="entry name" value="ARM-type_fold"/>
</dbReference>
<protein>
    <submittedName>
        <fullName evidence="6">Armadillo-type protein</fullName>
    </submittedName>
</protein>
<keyword evidence="3" id="KW-0813">Transport</keyword>
<dbReference type="EMBL" id="VXIS01000031">
    <property type="protein sequence ID" value="KAA8911823.1"/>
    <property type="molecule type" value="Genomic_DNA"/>
</dbReference>
<dbReference type="PANTHER" id="PTHR10997:SF7">
    <property type="entry name" value="IMPORTIN-11"/>
    <property type="match status" value="1"/>
</dbReference>
<dbReference type="GO" id="GO:0006606">
    <property type="term" value="P:protein import into nucleus"/>
    <property type="evidence" value="ECO:0007669"/>
    <property type="project" value="TreeGrafter"/>
</dbReference>
<comment type="subcellular location">
    <subcellularLocation>
        <location evidence="1">Nucleus</location>
    </subcellularLocation>
</comment>
<dbReference type="SUPFAM" id="SSF48371">
    <property type="entry name" value="ARM repeat"/>
    <property type="match status" value="1"/>
</dbReference>
<dbReference type="FunFam" id="1.25.10.10:FF:000362">
    <property type="entry name" value="Importin 11, putative"/>
    <property type="match status" value="1"/>
</dbReference>
<comment type="similarity">
    <text evidence="2">Belongs to the importin beta family.</text>
</comment>
<dbReference type="InterPro" id="IPR058669">
    <property type="entry name" value="TPR_IPO7/11-like"/>
</dbReference>
<evidence type="ECO:0000256" key="4">
    <source>
        <dbReference type="ARBA" id="ARBA00023242"/>
    </source>
</evidence>
<dbReference type="Pfam" id="PF25758">
    <property type="entry name" value="TPR_IPO11"/>
    <property type="match status" value="1"/>
</dbReference>
<dbReference type="GO" id="GO:0005829">
    <property type="term" value="C:cytosol"/>
    <property type="evidence" value="ECO:0007669"/>
    <property type="project" value="TreeGrafter"/>
</dbReference>
<dbReference type="GO" id="GO:0005635">
    <property type="term" value="C:nuclear envelope"/>
    <property type="evidence" value="ECO:0007669"/>
    <property type="project" value="TreeGrafter"/>
</dbReference>
<dbReference type="SMART" id="SM00913">
    <property type="entry name" value="IBN_N"/>
    <property type="match status" value="1"/>
</dbReference>
<evidence type="ECO:0000256" key="3">
    <source>
        <dbReference type="ARBA" id="ARBA00022448"/>
    </source>
</evidence>
<evidence type="ECO:0000256" key="1">
    <source>
        <dbReference type="ARBA" id="ARBA00004123"/>
    </source>
</evidence>
<dbReference type="GO" id="GO:0031267">
    <property type="term" value="F:small GTPase binding"/>
    <property type="evidence" value="ECO:0007669"/>
    <property type="project" value="InterPro"/>
</dbReference>
<dbReference type="InParanoid" id="A0A5J5F626"/>
<keyword evidence="4" id="KW-0539">Nucleus</keyword>
<dbReference type="Pfam" id="PF03810">
    <property type="entry name" value="IBN_N"/>
    <property type="match status" value="1"/>
</dbReference>
<keyword evidence="7" id="KW-1185">Reference proteome</keyword>
<dbReference type="FunCoup" id="A0A5J5F626">
    <property type="interactions" value="1099"/>
</dbReference>
<dbReference type="InterPro" id="IPR011989">
    <property type="entry name" value="ARM-like"/>
</dbReference>
<feature type="domain" description="Importin N-terminal" evidence="5">
    <location>
        <begin position="30"/>
        <end position="102"/>
    </location>
</feature>
<dbReference type="PANTHER" id="PTHR10997">
    <property type="entry name" value="IMPORTIN-7, 8, 11"/>
    <property type="match status" value="1"/>
</dbReference>
<evidence type="ECO:0000259" key="5">
    <source>
        <dbReference type="PROSITE" id="PS50166"/>
    </source>
</evidence>